<dbReference type="EMBL" id="MHLE01000020">
    <property type="protein sequence ID" value="OGZ02774.1"/>
    <property type="molecule type" value="Genomic_DNA"/>
</dbReference>
<protein>
    <submittedName>
        <fullName evidence="1">Uncharacterized protein</fullName>
    </submittedName>
</protein>
<comment type="caution">
    <text evidence="1">The sequence shown here is derived from an EMBL/GenBank/DDBJ whole genome shotgun (WGS) entry which is preliminary data.</text>
</comment>
<evidence type="ECO:0000313" key="2">
    <source>
        <dbReference type="Proteomes" id="UP000178599"/>
    </source>
</evidence>
<organism evidence="1 2">
    <name type="scientific">Candidatus Liptonbacteria bacterium RIFOXYB1_FULL_36_10</name>
    <dbReference type="NCBI Taxonomy" id="1798654"/>
    <lineage>
        <taxon>Bacteria</taxon>
        <taxon>Candidatus Liptoniibacteriota</taxon>
    </lineage>
</organism>
<gene>
    <name evidence="1" type="ORF">A2390_02320</name>
</gene>
<accession>A0A1G2CMY3</accession>
<proteinExistence type="predicted"/>
<sequence>MKKFTCLKTREQKLSWDEVISILKKIAKEADRKTEVKVIFHPKNNCQNGEAEYDIFSEKRAS</sequence>
<dbReference type="AlphaFoldDB" id="A0A1G2CMY3"/>
<dbReference type="Proteomes" id="UP000178599">
    <property type="component" value="Unassembled WGS sequence"/>
</dbReference>
<evidence type="ECO:0000313" key="1">
    <source>
        <dbReference type="EMBL" id="OGZ02774.1"/>
    </source>
</evidence>
<name>A0A1G2CMY3_9BACT</name>
<reference evidence="1 2" key="1">
    <citation type="journal article" date="2016" name="Nat. Commun.">
        <title>Thousands of microbial genomes shed light on interconnected biogeochemical processes in an aquifer system.</title>
        <authorList>
            <person name="Anantharaman K."/>
            <person name="Brown C.T."/>
            <person name="Hug L.A."/>
            <person name="Sharon I."/>
            <person name="Castelle C.J."/>
            <person name="Probst A.J."/>
            <person name="Thomas B.C."/>
            <person name="Singh A."/>
            <person name="Wilkins M.J."/>
            <person name="Karaoz U."/>
            <person name="Brodie E.L."/>
            <person name="Williams K.H."/>
            <person name="Hubbard S.S."/>
            <person name="Banfield J.F."/>
        </authorList>
    </citation>
    <scope>NUCLEOTIDE SEQUENCE [LARGE SCALE GENOMIC DNA]</scope>
</reference>